<keyword evidence="3" id="KW-1185">Reference proteome</keyword>
<evidence type="ECO:0000313" key="2">
    <source>
        <dbReference type="EMBL" id="AKF03979.1"/>
    </source>
</evidence>
<feature type="domain" description="M23ase beta-sheet core" evidence="1">
    <location>
        <begin position="158"/>
        <end position="253"/>
    </location>
</feature>
<dbReference type="CDD" id="cd12797">
    <property type="entry name" value="M23_peptidase"/>
    <property type="match status" value="1"/>
</dbReference>
<dbReference type="Gene3D" id="2.70.70.10">
    <property type="entry name" value="Glucose Permease (Domain IIA)"/>
    <property type="match status" value="1"/>
</dbReference>
<reference evidence="2 3" key="1">
    <citation type="submission" date="2015-03" db="EMBL/GenBank/DDBJ databases">
        <title>Genome assembly of Sandaracinus amylolyticus DSM 53668.</title>
        <authorList>
            <person name="Sharma G."/>
            <person name="Subramanian S."/>
        </authorList>
    </citation>
    <scope>NUCLEOTIDE SEQUENCE [LARGE SCALE GENOMIC DNA]</scope>
    <source>
        <strain evidence="2 3">DSM 53668</strain>
    </source>
</reference>
<dbReference type="RefSeq" id="WP_053231383.1">
    <property type="nucleotide sequence ID" value="NZ_CP011125.1"/>
</dbReference>
<dbReference type="PANTHER" id="PTHR21666">
    <property type="entry name" value="PEPTIDASE-RELATED"/>
    <property type="match status" value="1"/>
</dbReference>
<dbReference type="InterPro" id="IPR016047">
    <property type="entry name" value="M23ase_b-sheet_dom"/>
</dbReference>
<dbReference type="OrthoDB" id="9815245at2"/>
<protein>
    <submittedName>
        <fullName evidence="2">Putative peptidase</fullName>
    </submittedName>
</protein>
<organism evidence="2 3">
    <name type="scientific">Sandaracinus amylolyticus</name>
    <dbReference type="NCBI Taxonomy" id="927083"/>
    <lineage>
        <taxon>Bacteria</taxon>
        <taxon>Pseudomonadati</taxon>
        <taxon>Myxococcota</taxon>
        <taxon>Polyangia</taxon>
        <taxon>Polyangiales</taxon>
        <taxon>Sandaracinaceae</taxon>
        <taxon>Sandaracinus</taxon>
    </lineage>
</organism>
<dbReference type="EMBL" id="CP011125">
    <property type="protein sequence ID" value="AKF03979.1"/>
    <property type="molecule type" value="Genomic_DNA"/>
</dbReference>
<accession>A0A0F6SDT0</accession>
<dbReference type="InterPro" id="IPR050570">
    <property type="entry name" value="Cell_wall_metabolism_enzyme"/>
</dbReference>
<dbReference type="GO" id="GO:0004222">
    <property type="term" value="F:metalloendopeptidase activity"/>
    <property type="evidence" value="ECO:0007669"/>
    <property type="project" value="TreeGrafter"/>
</dbReference>
<sequence>MRNDACRCLTIALALSALFVVDPATTSAQQLDRLGRVVLADRVPEAWLSDASDAFPLQPARQRRRMPRQCRTRGGYRRFCQGERRVPTPYGAAAALAEHLGLGLRATAMHVMHARPFDEWLAAVRDLDADEHLTFPVPSGYLGRRFGFTRDAGLAHRRHDGVDIGAPEGDPVVAARDGLVVYSDDGLTGMGNVVILLHQDGASTLYAHCRATHVFAGQYVERGEVIGEVGETGFANAPHLHFEWRQRGWVRDPSRRFIRRDRDPALAMFPLPAAVAGDRDRDDDES</sequence>
<dbReference type="InterPro" id="IPR011055">
    <property type="entry name" value="Dup_hybrid_motif"/>
</dbReference>
<evidence type="ECO:0000259" key="1">
    <source>
        <dbReference type="Pfam" id="PF01551"/>
    </source>
</evidence>
<dbReference type="Proteomes" id="UP000034883">
    <property type="component" value="Chromosome"/>
</dbReference>
<dbReference type="PANTHER" id="PTHR21666:SF270">
    <property type="entry name" value="MUREIN HYDROLASE ACTIVATOR ENVC"/>
    <property type="match status" value="1"/>
</dbReference>
<name>A0A0F6SDT0_9BACT</name>
<dbReference type="AlphaFoldDB" id="A0A0F6SDT0"/>
<proteinExistence type="predicted"/>
<dbReference type="KEGG" id="samy:DB32_001128"/>
<evidence type="ECO:0000313" key="3">
    <source>
        <dbReference type="Proteomes" id="UP000034883"/>
    </source>
</evidence>
<dbReference type="STRING" id="927083.DB32_001128"/>
<gene>
    <name evidence="2" type="ORF">DB32_001128</name>
</gene>
<dbReference type="SUPFAM" id="SSF51261">
    <property type="entry name" value="Duplicated hybrid motif"/>
    <property type="match status" value="1"/>
</dbReference>
<dbReference type="Pfam" id="PF01551">
    <property type="entry name" value="Peptidase_M23"/>
    <property type="match status" value="1"/>
</dbReference>